<evidence type="ECO:0000256" key="3">
    <source>
        <dbReference type="ARBA" id="ARBA00023002"/>
    </source>
</evidence>
<evidence type="ECO:0000256" key="2">
    <source>
        <dbReference type="ARBA" id="ARBA00022833"/>
    </source>
</evidence>
<dbReference type="InterPro" id="IPR013154">
    <property type="entry name" value="ADH-like_N"/>
</dbReference>
<evidence type="ECO:0000313" key="7">
    <source>
        <dbReference type="Proteomes" id="UP001163981"/>
    </source>
</evidence>
<dbReference type="CDD" id="cd08269">
    <property type="entry name" value="Zn_ADH9"/>
    <property type="match status" value="1"/>
</dbReference>
<organism evidence="6 7">
    <name type="scientific">Salinimicrobium tongyeongense</name>
    <dbReference type="NCBI Taxonomy" id="2809707"/>
    <lineage>
        <taxon>Bacteria</taxon>
        <taxon>Pseudomonadati</taxon>
        <taxon>Bacteroidota</taxon>
        <taxon>Flavobacteriia</taxon>
        <taxon>Flavobacteriales</taxon>
        <taxon>Flavobacteriaceae</taxon>
        <taxon>Salinimicrobium</taxon>
    </lineage>
</organism>
<dbReference type="PANTHER" id="PTHR43401:SF2">
    <property type="entry name" value="L-THREONINE 3-DEHYDROGENASE"/>
    <property type="match status" value="1"/>
</dbReference>
<dbReference type="Proteomes" id="UP001163981">
    <property type="component" value="Chromosome"/>
</dbReference>
<dbReference type="SUPFAM" id="SSF50129">
    <property type="entry name" value="GroES-like"/>
    <property type="match status" value="1"/>
</dbReference>
<dbReference type="InterPro" id="IPR020843">
    <property type="entry name" value="ER"/>
</dbReference>
<evidence type="ECO:0000259" key="5">
    <source>
        <dbReference type="SMART" id="SM00829"/>
    </source>
</evidence>
<feature type="domain" description="Enoyl reductase (ER)" evidence="5">
    <location>
        <begin position="26"/>
        <end position="334"/>
    </location>
</feature>
<dbReference type="EMBL" id="CP069620">
    <property type="protein sequence ID" value="UZH56567.1"/>
    <property type="molecule type" value="Genomic_DNA"/>
</dbReference>
<dbReference type="Gene3D" id="3.40.50.720">
    <property type="entry name" value="NAD(P)-binding Rossmann-like Domain"/>
    <property type="match status" value="1"/>
</dbReference>
<dbReference type="Pfam" id="PF00107">
    <property type="entry name" value="ADH_zinc_N"/>
    <property type="match status" value="1"/>
</dbReference>
<name>A0ABY6NUI5_9FLAO</name>
<dbReference type="InterPro" id="IPR036291">
    <property type="entry name" value="NAD(P)-bd_dom_sf"/>
</dbReference>
<keyword evidence="1 4" id="KW-0479">Metal-binding</keyword>
<dbReference type="InterPro" id="IPR002328">
    <property type="entry name" value="ADH_Zn_CS"/>
</dbReference>
<dbReference type="SMART" id="SM00829">
    <property type="entry name" value="PKS_ER"/>
    <property type="match status" value="1"/>
</dbReference>
<dbReference type="InterPro" id="IPR011032">
    <property type="entry name" value="GroES-like_sf"/>
</dbReference>
<accession>A0ABY6NUI5</accession>
<keyword evidence="2 4" id="KW-0862">Zinc</keyword>
<reference evidence="6" key="1">
    <citation type="submission" date="2021-02" db="EMBL/GenBank/DDBJ databases">
        <title>Salinimicrobium sp. nov. isolated from seawater in Tongyeong, Republic of Korea.</title>
        <authorList>
            <person name="Lee S.-J."/>
        </authorList>
    </citation>
    <scope>NUCLEOTIDE SEQUENCE</scope>
    <source>
        <strain evidence="6">HN-2-9-2</strain>
    </source>
</reference>
<sequence length="336" mass="36923">MSSPQAVQEKAPVKVETAIAKAAILKAPQKVAVKEINLPEPARGEIRIKLEGSGVCASNIPVWEGRDWFNYPVSPGEPGHEGWGVVDAVGEGVTKFEKGDRVTALTYNAYATHDIAKEESTVKLPASLEGKPFPGEPLGCAMNIFERSDIQKGQKVAVVGSGFLGLLLIQLAKSAGAEVIAVSRREFSLEAAKKAGADHLIQMDDHYKIIEKVKELTGENFCDRVIECTGKEWPLNLSIELTGERGKLIVAGFHQDGMRSVNVQMLNWRGIDMISAHERDPQQYIKGIKNAIKAVEEGKMDPFPLFTHKFPLEEMEKAYQHLTQRPDGFIKALIVN</sequence>
<evidence type="ECO:0000256" key="1">
    <source>
        <dbReference type="ARBA" id="ARBA00022723"/>
    </source>
</evidence>
<proteinExistence type="inferred from homology"/>
<dbReference type="InterPro" id="IPR013149">
    <property type="entry name" value="ADH-like_C"/>
</dbReference>
<dbReference type="RefSeq" id="WP_265165154.1">
    <property type="nucleotide sequence ID" value="NZ_CP069620.1"/>
</dbReference>
<gene>
    <name evidence="6" type="ORF">JRG66_06865</name>
</gene>
<evidence type="ECO:0000313" key="6">
    <source>
        <dbReference type="EMBL" id="UZH56567.1"/>
    </source>
</evidence>
<dbReference type="PANTHER" id="PTHR43401">
    <property type="entry name" value="L-THREONINE 3-DEHYDROGENASE"/>
    <property type="match status" value="1"/>
</dbReference>
<protein>
    <submittedName>
        <fullName evidence="6">Zinc-binding dehydrogenase</fullName>
    </submittedName>
</protein>
<dbReference type="Pfam" id="PF08240">
    <property type="entry name" value="ADH_N"/>
    <property type="match status" value="1"/>
</dbReference>
<comment type="similarity">
    <text evidence="4">Belongs to the zinc-containing alcohol dehydrogenase family.</text>
</comment>
<dbReference type="InterPro" id="IPR050129">
    <property type="entry name" value="Zn_alcohol_dh"/>
</dbReference>
<dbReference type="SUPFAM" id="SSF51735">
    <property type="entry name" value="NAD(P)-binding Rossmann-fold domains"/>
    <property type="match status" value="1"/>
</dbReference>
<comment type="cofactor">
    <cofactor evidence="4">
        <name>Zn(2+)</name>
        <dbReference type="ChEBI" id="CHEBI:29105"/>
    </cofactor>
</comment>
<dbReference type="Gene3D" id="3.90.180.10">
    <property type="entry name" value="Medium-chain alcohol dehydrogenases, catalytic domain"/>
    <property type="match status" value="2"/>
</dbReference>
<keyword evidence="7" id="KW-1185">Reference proteome</keyword>
<evidence type="ECO:0000256" key="4">
    <source>
        <dbReference type="RuleBase" id="RU361277"/>
    </source>
</evidence>
<dbReference type="PROSITE" id="PS00059">
    <property type="entry name" value="ADH_ZINC"/>
    <property type="match status" value="1"/>
</dbReference>
<keyword evidence="3" id="KW-0560">Oxidoreductase</keyword>